<organism evidence="2 3">
    <name type="scientific">Oryzias javanicus</name>
    <name type="common">Javanese ricefish</name>
    <name type="synonym">Aplocheilus javanicus</name>
    <dbReference type="NCBI Taxonomy" id="123683"/>
    <lineage>
        <taxon>Eukaryota</taxon>
        <taxon>Metazoa</taxon>
        <taxon>Chordata</taxon>
        <taxon>Craniata</taxon>
        <taxon>Vertebrata</taxon>
        <taxon>Euteleostomi</taxon>
        <taxon>Actinopterygii</taxon>
        <taxon>Neopterygii</taxon>
        <taxon>Teleostei</taxon>
        <taxon>Neoteleostei</taxon>
        <taxon>Acanthomorphata</taxon>
        <taxon>Ovalentaria</taxon>
        <taxon>Atherinomorphae</taxon>
        <taxon>Beloniformes</taxon>
        <taxon>Adrianichthyidae</taxon>
        <taxon>Oryziinae</taxon>
        <taxon>Oryzias</taxon>
    </lineage>
</organism>
<evidence type="ECO:0000313" key="2">
    <source>
        <dbReference type="EMBL" id="RVE73121.1"/>
    </source>
</evidence>
<reference evidence="2 3" key="2">
    <citation type="submission" date="2019-01" db="EMBL/GenBank/DDBJ databases">
        <title>A chromosome length genome reference of the Java medaka (oryzias javanicus).</title>
        <authorList>
            <person name="Herpin A."/>
            <person name="Takehana Y."/>
            <person name="Naruse K."/>
            <person name="Ansai S."/>
            <person name="Kawaguchi M."/>
        </authorList>
    </citation>
    <scope>NUCLEOTIDE SEQUENCE [LARGE SCALE GENOMIC DNA]</scope>
    <source>
        <strain evidence="2">RS831</strain>
        <tissue evidence="2">Whole body</tissue>
    </source>
</reference>
<evidence type="ECO:0000256" key="1">
    <source>
        <dbReference type="SAM" id="MobiDB-lite"/>
    </source>
</evidence>
<feature type="compositionally biased region" description="Gly residues" evidence="1">
    <location>
        <begin position="1"/>
        <end position="10"/>
    </location>
</feature>
<proteinExistence type="predicted"/>
<dbReference type="AlphaFoldDB" id="A0A437DE28"/>
<dbReference type="EMBL" id="CM012441">
    <property type="protein sequence ID" value="RVE73121.1"/>
    <property type="molecule type" value="Genomic_DNA"/>
</dbReference>
<feature type="region of interest" description="Disordered" evidence="1">
    <location>
        <begin position="48"/>
        <end position="78"/>
    </location>
</feature>
<sequence length="78" mass="8926">MFGFDFGGGRTTDRSQQLPAKHAQSRPHLDCDLLLKLLCGLLTREEDLQRQPRGKATSKRNMLFRLRESLNVNSPQTE</sequence>
<name>A0A437DE28_ORYJA</name>
<accession>A0A437DE28</accession>
<gene>
    <name evidence="2" type="ORF">OJAV_G00047230</name>
</gene>
<feature type="region of interest" description="Disordered" evidence="1">
    <location>
        <begin position="1"/>
        <end position="23"/>
    </location>
</feature>
<dbReference type="Proteomes" id="UP000283210">
    <property type="component" value="Chromosome 5"/>
</dbReference>
<keyword evidence="3" id="KW-1185">Reference proteome</keyword>
<protein>
    <submittedName>
        <fullName evidence="2">Uncharacterized protein</fullName>
    </submittedName>
</protein>
<evidence type="ECO:0000313" key="3">
    <source>
        <dbReference type="Proteomes" id="UP000283210"/>
    </source>
</evidence>
<reference evidence="2 3" key="1">
    <citation type="submission" date="2018-11" db="EMBL/GenBank/DDBJ databases">
        <authorList>
            <person name="Lopez-Roques C."/>
            <person name="Donnadieu C."/>
            <person name="Bouchez O."/>
            <person name="Klopp C."/>
            <person name="Cabau C."/>
            <person name="Zahm M."/>
        </authorList>
    </citation>
    <scope>NUCLEOTIDE SEQUENCE [LARGE SCALE GENOMIC DNA]</scope>
    <source>
        <strain evidence="2">RS831</strain>
        <tissue evidence="2">Whole body</tissue>
    </source>
</reference>